<sequence length="203" mass="21827">MTQSTPQAPRHAPSEQTGPVVHPLMYHLVVQATRIPTLLRGQHVHVHGRDLIPESGRLIIAGNHVSTLDPFLIAQSLPRGRYVQFMAKKELFRGVIGRIILGGGSFPVDRTTNDLGAIRNALRILQAEGTLGIFPEGTRGGKELQGGAALLALKSKAPITPTGLHLSGKTWVVRFGPPILPSGGVKDLTARIGSEIERLSQPF</sequence>
<name>A0AAU7UD24_9DEIO</name>
<dbReference type="SMART" id="SM00563">
    <property type="entry name" value="PlsC"/>
    <property type="match status" value="1"/>
</dbReference>
<dbReference type="RefSeq" id="WP_350243994.1">
    <property type="nucleotide sequence ID" value="NZ_CP158299.1"/>
</dbReference>
<evidence type="ECO:0000256" key="2">
    <source>
        <dbReference type="ARBA" id="ARBA00023315"/>
    </source>
</evidence>
<dbReference type="KEGG" id="dsc:ABOD76_06480"/>
<feature type="domain" description="Phospholipid/glycerol acyltransferase" evidence="3">
    <location>
        <begin position="58"/>
        <end position="167"/>
    </location>
</feature>
<dbReference type="GO" id="GO:0006654">
    <property type="term" value="P:phosphatidic acid biosynthetic process"/>
    <property type="evidence" value="ECO:0007669"/>
    <property type="project" value="TreeGrafter"/>
</dbReference>
<keyword evidence="2 4" id="KW-0012">Acyltransferase</keyword>
<evidence type="ECO:0000313" key="4">
    <source>
        <dbReference type="EMBL" id="XBV85949.1"/>
    </source>
</evidence>
<dbReference type="EMBL" id="CP158299">
    <property type="protein sequence ID" value="XBV85949.1"/>
    <property type="molecule type" value="Genomic_DNA"/>
</dbReference>
<dbReference type="InterPro" id="IPR002123">
    <property type="entry name" value="Plipid/glycerol_acylTrfase"/>
</dbReference>
<dbReference type="CDD" id="cd07989">
    <property type="entry name" value="LPLAT_AGPAT-like"/>
    <property type="match status" value="1"/>
</dbReference>
<dbReference type="AlphaFoldDB" id="A0AAU7UD24"/>
<evidence type="ECO:0000259" key="3">
    <source>
        <dbReference type="SMART" id="SM00563"/>
    </source>
</evidence>
<dbReference type="PANTHER" id="PTHR10434">
    <property type="entry name" value="1-ACYL-SN-GLYCEROL-3-PHOSPHATE ACYLTRANSFERASE"/>
    <property type="match status" value="1"/>
</dbReference>
<keyword evidence="1" id="KW-0808">Transferase</keyword>
<proteinExistence type="predicted"/>
<dbReference type="GO" id="GO:0003841">
    <property type="term" value="F:1-acylglycerol-3-phosphate O-acyltransferase activity"/>
    <property type="evidence" value="ECO:0007669"/>
    <property type="project" value="TreeGrafter"/>
</dbReference>
<protein>
    <submittedName>
        <fullName evidence="4">1-acyl-sn-glycerol-3-phosphate acyltransferase</fullName>
    </submittedName>
</protein>
<accession>A0AAU7UD24</accession>
<dbReference type="PANTHER" id="PTHR10434:SF11">
    <property type="entry name" value="1-ACYL-SN-GLYCEROL-3-PHOSPHATE ACYLTRANSFERASE"/>
    <property type="match status" value="1"/>
</dbReference>
<dbReference type="Pfam" id="PF01553">
    <property type="entry name" value="Acyltransferase"/>
    <property type="match status" value="1"/>
</dbReference>
<reference evidence="4" key="1">
    <citation type="submission" date="2024-06" db="EMBL/GenBank/DDBJ databases">
        <title>Draft Genome Sequence of Deinococcus sonorensis Type Strain KR-87, a Biofilm Producing Representative of the Genus Deinococcus.</title>
        <authorList>
            <person name="Boren L.S."/>
            <person name="Grosso R.A."/>
            <person name="Hugenberg-Cox A.N."/>
            <person name="Hill J.T.E."/>
            <person name="Albert C.M."/>
            <person name="Tuohy J.M."/>
        </authorList>
    </citation>
    <scope>NUCLEOTIDE SEQUENCE</scope>
    <source>
        <strain evidence="4">KR-87</strain>
    </source>
</reference>
<dbReference type="SUPFAM" id="SSF69593">
    <property type="entry name" value="Glycerol-3-phosphate (1)-acyltransferase"/>
    <property type="match status" value="1"/>
</dbReference>
<gene>
    <name evidence="4" type="ORF">ABOD76_06480</name>
</gene>
<evidence type="ECO:0000256" key="1">
    <source>
        <dbReference type="ARBA" id="ARBA00022679"/>
    </source>
</evidence>
<organism evidence="4">
    <name type="scientific">Deinococcus sonorensis KR-87</name>
    <dbReference type="NCBI Taxonomy" id="694439"/>
    <lineage>
        <taxon>Bacteria</taxon>
        <taxon>Thermotogati</taxon>
        <taxon>Deinococcota</taxon>
        <taxon>Deinococci</taxon>
        <taxon>Deinococcales</taxon>
        <taxon>Deinococcaceae</taxon>
        <taxon>Deinococcus</taxon>
    </lineage>
</organism>